<dbReference type="InterPro" id="IPR050922">
    <property type="entry name" value="LytR/CpsA/Psr_CW_biosynth"/>
</dbReference>
<dbReference type="PANTHER" id="PTHR33392:SF6">
    <property type="entry name" value="POLYISOPRENYL-TEICHOIC ACID--PEPTIDOGLYCAN TEICHOIC ACID TRANSFERASE TAGU"/>
    <property type="match status" value="1"/>
</dbReference>
<gene>
    <name evidence="5" type="ORF">ACFQ3W_04615</name>
</gene>
<dbReference type="Gene3D" id="3.40.630.190">
    <property type="entry name" value="LCP protein"/>
    <property type="match status" value="1"/>
</dbReference>
<sequence>MKIPKKIVIPVSLLLVLTVCALWLYFRFEPSRHFSSADIPVLAKPTYTSDLSGNRQSSKKQAIKNGVSPNNGLAAPSPRDTADGKLKEIQGAKGSFNMLLLAVDARAEEASRTDVLMLVHVNPANQTVRLVSIPRDTRVNLPGIGLTKINHAHALGEMKGKGVHSGTTAAIQAVSDLCGCTINYYVKTNFEGFEHFIDTIGGLDVELDVPVKLTYDHLTLPAGKQHWDGRTTLHFARERKSLPEGDSGRQENQALVLKAIVQKLLKPGNLAQIPALIDQVKEDILDTNLSKSDMISLAWMAKDVDAGEITYAQFPGSSGKAYDPLVKAELYYWMPDLTAWSSVSEQLLGD</sequence>
<reference evidence="6" key="1">
    <citation type="journal article" date="2019" name="Int. J. Syst. Evol. Microbiol.">
        <title>The Global Catalogue of Microorganisms (GCM) 10K type strain sequencing project: providing services to taxonomists for standard genome sequencing and annotation.</title>
        <authorList>
            <consortium name="The Broad Institute Genomics Platform"/>
            <consortium name="The Broad Institute Genome Sequencing Center for Infectious Disease"/>
            <person name="Wu L."/>
            <person name="Ma J."/>
        </authorList>
    </citation>
    <scope>NUCLEOTIDE SEQUENCE [LARGE SCALE GENOMIC DNA]</scope>
    <source>
        <strain evidence="6">CCUG 59189</strain>
    </source>
</reference>
<evidence type="ECO:0000313" key="5">
    <source>
        <dbReference type="EMBL" id="MFD1175586.1"/>
    </source>
</evidence>
<feature type="region of interest" description="Disordered" evidence="2">
    <location>
        <begin position="48"/>
        <end position="82"/>
    </location>
</feature>
<dbReference type="EMBL" id="JBHTLM010000002">
    <property type="protein sequence ID" value="MFD1175586.1"/>
    <property type="molecule type" value="Genomic_DNA"/>
</dbReference>
<proteinExistence type="inferred from homology"/>
<dbReference type="InterPro" id="IPR004474">
    <property type="entry name" value="LytR_CpsA_psr"/>
</dbReference>
<accession>A0ABW3RUI7</accession>
<keyword evidence="3" id="KW-0472">Membrane</keyword>
<evidence type="ECO:0000256" key="1">
    <source>
        <dbReference type="ARBA" id="ARBA00006068"/>
    </source>
</evidence>
<keyword evidence="3" id="KW-1133">Transmembrane helix</keyword>
<keyword evidence="3" id="KW-0812">Transmembrane</keyword>
<organism evidence="5 6">
    <name type="scientific">Paenibacillus puldeungensis</name>
    <dbReference type="NCBI Taxonomy" id="696536"/>
    <lineage>
        <taxon>Bacteria</taxon>
        <taxon>Bacillati</taxon>
        <taxon>Bacillota</taxon>
        <taxon>Bacilli</taxon>
        <taxon>Bacillales</taxon>
        <taxon>Paenibacillaceae</taxon>
        <taxon>Paenibacillus</taxon>
    </lineage>
</organism>
<dbReference type="RefSeq" id="WP_379317070.1">
    <property type="nucleotide sequence ID" value="NZ_JBHTLM010000002.1"/>
</dbReference>
<evidence type="ECO:0000256" key="2">
    <source>
        <dbReference type="SAM" id="MobiDB-lite"/>
    </source>
</evidence>
<dbReference type="Pfam" id="PF03816">
    <property type="entry name" value="LytR_cpsA_psr"/>
    <property type="match status" value="1"/>
</dbReference>
<keyword evidence="6" id="KW-1185">Reference proteome</keyword>
<evidence type="ECO:0000259" key="4">
    <source>
        <dbReference type="Pfam" id="PF03816"/>
    </source>
</evidence>
<dbReference type="Proteomes" id="UP001597262">
    <property type="component" value="Unassembled WGS sequence"/>
</dbReference>
<comment type="similarity">
    <text evidence="1">Belongs to the LytR/CpsA/Psr (LCP) family.</text>
</comment>
<feature type="transmembrane region" description="Helical" evidence="3">
    <location>
        <begin position="7"/>
        <end position="26"/>
    </location>
</feature>
<dbReference type="PANTHER" id="PTHR33392">
    <property type="entry name" value="POLYISOPRENYL-TEICHOIC ACID--PEPTIDOGLYCAN TEICHOIC ACID TRANSFERASE TAGU"/>
    <property type="match status" value="1"/>
</dbReference>
<evidence type="ECO:0000256" key="3">
    <source>
        <dbReference type="SAM" id="Phobius"/>
    </source>
</evidence>
<comment type="caution">
    <text evidence="5">The sequence shown here is derived from an EMBL/GenBank/DDBJ whole genome shotgun (WGS) entry which is preliminary data.</text>
</comment>
<name>A0ABW3RUI7_9BACL</name>
<evidence type="ECO:0000313" key="6">
    <source>
        <dbReference type="Proteomes" id="UP001597262"/>
    </source>
</evidence>
<dbReference type="NCBIfam" id="TIGR00350">
    <property type="entry name" value="lytR_cpsA_psr"/>
    <property type="match status" value="1"/>
</dbReference>
<feature type="domain" description="Cell envelope-related transcriptional attenuator" evidence="4">
    <location>
        <begin position="112"/>
        <end position="264"/>
    </location>
</feature>
<protein>
    <submittedName>
        <fullName evidence="5">LCP family protein</fullName>
    </submittedName>
</protein>